<dbReference type="GO" id="GO:0046872">
    <property type="term" value="F:metal ion binding"/>
    <property type="evidence" value="ECO:0007669"/>
    <property type="project" value="InterPro"/>
</dbReference>
<dbReference type="EMBL" id="MFJC01000045">
    <property type="protein sequence ID" value="OGG08811.1"/>
    <property type="molecule type" value="Genomic_DNA"/>
</dbReference>
<evidence type="ECO:0000259" key="3">
    <source>
        <dbReference type="Pfam" id="PF00675"/>
    </source>
</evidence>
<dbReference type="Pfam" id="PF00675">
    <property type="entry name" value="Peptidase_M16"/>
    <property type="match status" value="1"/>
</dbReference>
<evidence type="ECO:0000256" key="1">
    <source>
        <dbReference type="ARBA" id="ARBA00007261"/>
    </source>
</evidence>
<dbReference type="Proteomes" id="UP000176854">
    <property type="component" value="Unassembled WGS sequence"/>
</dbReference>
<dbReference type="SUPFAM" id="SSF63411">
    <property type="entry name" value="LuxS/MPP-like metallohydrolase"/>
    <property type="match status" value="2"/>
</dbReference>
<evidence type="ECO:0008006" key="7">
    <source>
        <dbReference type="Google" id="ProtNLM"/>
    </source>
</evidence>
<feature type="domain" description="Peptidase M16 C-terminal" evidence="4">
    <location>
        <begin position="217"/>
        <end position="364"/>
    </location>
</feature>
<gene>
    <name evidence="5" type="ORF">A2154_01075</name>
</gene>
<evidence type="ECO:0000313" key="5">
    <source>
        <dbReference type="EMBL" id="OGG08811.1"/>
    </source>
</evidence>
<dbReference type="STRING" id="1798373.A2154_01075"/>
<organism evidence="5 6">
    <name type="scientific">Candidatus Gottesmanbacteria bacterium RBG_16_43_7</name>
    <dbReference type="NCBI Taxonomy" id="1798373"/>
    <lineage>
        <taxon>Bacteria</taxon>
        <taxon>Candidatus Gottesmaniibacteriota</taxon>
    </lineage>
</organism>
<dbReference type="InterPro" id="IPR011765">
    <property type="entry name" value="Pept_M16_N"/>
</dbReference>
<comment type="caution">
    <text evidence="5">The sequence shown here is derived from an EMBL/GenBank/DDBJ whole genome shotgun (WGS) entry which is preliminary data.</text>
</comment>
<proteinExistence type="inferred from homology"/>
<dbReference type="AlphaFoldDB" id="A0A1F5Z8S5"/>
<dbReference type="Pfam" id="PF05193">
    <property type="entry name" value="Peptidase_M16_C"/>
    <property type="match status" value="1"/>
</dbReference>
<accession>A0A1F5Z8S5</accession>
<dbReference type="PANTHER" id="PTHR11851">
    <property type="entry name" value="METALLOPROTEASE"/>
    <property type="match status" value="1"/>
</dbReference>
<dbReference type="InterPro" id="IPR001431">
    <property type="entry name" value="Pept_M16_Zn_BS"/>
</dbReference>
<protein>
    <recommendedName>
        <fullName evidence="7">Peptidase M16</fullName>
    </recommendedName>
</protein>
<name>A0A1F5Z8S5_9BACT</name>
<evidence type="ECO:0000256" key="2">
    <source>
        <dbReference type="RuleBase" id="RU004447"/>
    </source>
</evidence>
<dbReference type="InterPro" id="IPR050361">
    <property type="entry name" value="MPP/UQCRC_Complex"/>
</dbReference>
<sequence>MISKYTKITLQNGARLLLVPMDGVDSVATSVMVGVGSRHESRSISGISHFLEHMVFKGTRKYPTTDDVNIVERIGGLQNAYTDIDITCYHNKVLSGDWELALEINKELALNPLIVEKNVDRERSVILEEMKRYEDEPAAKAEETLHTMMYPGTKLGQRTIGEVDSLKSITDKDLHKYHDDWYMPNKIVVVIAGKLKTHPSTPLRTKNLKLKSASQNSKLTDQVNEWFGKLSPKKTDYAEVVAENQKIPLVAVVTKPDAQQAHFFLGLRTFSRHNPDRFAWNVFNLLMGVSFTSRLFREIREKRGLCYQIRSASDNWDDVGGWNIYAGVATDRVSEAVRAIIHELSKVRDQGVKEGEVAVAKKRLTTMLTFKSEDPEFMGEFYGRQELFGQPIITLDQYLLKINAVTKKDIDALTKEYLKTETLNLALVWNRGADEKLHPLLKI</sequence>
<feature type="domain" description="Peptidase M16 N-terminal" evidence="3">
    <location>
        <begin position="25"/>
        <end position="161"/>
    </location>
</feature>
<dbReference type="PANTHER" id="PTHR11851:SF49">
    <property type="entry name" value="MITOCHONDRIAL-PROCESSING PEPTIDASE SUBUNIT ALPHA"/>
    <property type="match status" value="1"/>
</dbReference>
<dbReference type="InterPro" id="IPR007863">
    <property type="entry name" value="Peptidase_M16_C"/>
</dbReference>
<evidence type="ECO:0000313" key="6">
    <source>
        <dbReference type="Proteomes" id="UP000176854"/>
    </source>
</evidence>
<dbReference type="Gene3D" id="3.30.830.10">
    <property type="entry name" value="Metalloenzyme, LuxS/M16 peptidase-like"/>
    <property type="match status" value="2"/>
</dbReference>
<dbReference type="PROSITE" id="PS00143">
    <property type="entry name" value="INSULINASE"/>
    <property type="match status" value="1"/>
</dbReference>
<dbReference type="GO" id="GO:0006508">
    <property type="term" value="P:proteolysis"/>
    <property type="evidence" value="ECO:0007669"/>
    <property type="project" value="InterPro"/>
</dbReference>
<reference evidence="5 6" key="1">
    <citation type="journal article" date="2016" name="Nat. Commun.">
        <title>Thousands of microbial genomes shed light on interconnected biogeochemical processes in an aquifer system.</title>
        <authorList>
            <person name="Anantharaman K."/>
            <person name="Brown C.T."/>
            <person name="Hug L.A."/>
            <person name="Sharon I."/>
            <person name="Castelle C.J."/>
            <person name="Probst A.J."/>
            <person name="Thomas B.C."/>
            <person name="Singh A."/>
            <person name="Wilkins M.J."/>
            <person name="Karaoz U."/>
            <person name="Brodie E.L."/>
            <person name="Williams K.H."/>
            <person name="Hubbard S.S."/>
            <person name="Banfield J.F."/>
        </authorList>
    </citation>
    <scope>NUCLEOTIDE SEQUENCE [LARGE SCALE GENOMIC DNA]</scope>
</reference>
<dbReference type="GO" id="GO:0004222">
    <property type="term" value="F:metalloendopeptidase activity"/>
    <property type="evidence" value="ECO:0007669"/>
    <property type="project" value="InterPro"/>
</dbReference>
<dbReference type="InterPro" id="IPR011249">
    <property type="entry name" value="Metalloenz_LuxS/M16"/>
</dbReference>
<comment type="similarity">
    <text evidence="1 2">Belongs to the peptidase M16 family.</text>
</comment>
<evidence type="ECO:0000259" key="4">
    <source>
        <dbReference type="Pfam" id="PF05193"/>
    </source>
</evidence>